<protein>
    <submittedName>
        <fullName evidence="1">Uncharacterized protein</fullName>
    </submittedName>
</protein>
<accession>A0ABY6P551</accession>
<evidence type="ECO:0000313" key="1">
    <source>
        <dbReference type="EMBL" id="UZJ26815.1"/>
    </source>
</evidence>
<dbReference type="RefSeq" id="WP_265384919.1">
    <property type="nucleotide sequence ID" value="NZ_CP110615.1"/>
</dbReference>
<dbReference type="EMBL" id="CP110615">
    <property type="protein sequence ID" value="UZJ26815.1"/>
    <property type="molecule type" value="Genomic_DNA"/>
</dbReference>
<name>A0ABY6P551_9NOCA</name>
<reference evidence="1" key="1">
    <citation type="submission" date="2022-10" db="EMBL/GenBank/DDBJ databases">
        <title>Rhodococcus sp.75.</title>
        <authorList>
            <person name="Sun M."/>
        </authorList>
    </citation>
    <scope>NUCLEOTIDE SEQUENCE</scope>
    <source>
        <strain evidence="1">75</strain>
    </source>
</reference>
<proteinExistence type="predicted"/>
<sequence length="44" mass="4643">MADAAVAAFGRIDALHNSACAVHPDAVADVANTTVDCWDWTIRT</sequence>
<organism evidence="1 2">
    <name type="scientific">Rhodococcus antarcticus</name>
    <dbReference type="NCBI Taxonomy" id="2987751"/>
    <lineage>
        <taxon>Bacteria</taxon>
        <taxon>Bacillati</taxon>
        <taxon>Actinomycetota</taxon>
        <taxon>Actinomycetes</taxon>
        <taxon>Mycobacteriales</taxon>
        <taxon>Nocardiaceae</taxon>
        <taxon>Rhodococcus</taxon>
    </lineage>
</organism>
<gene>
    <name evidence="1" type="ORF">RHODO2019_06550</name>
</gene>
<dbReference type="Proteomes" id="UP001164965">
    <property type="component" value="Chromosome"/>
</dbReference>
<evidence type="ECO:0000313" key="2">
    <source>
        <dbReference type="Proteomes" id="UP001164965"/>
    </source>
</evidence>
<keyword evidence="2" id="KW-1185">Reference proteome</keyword>